<feature type="region of interest" description="Disordered" evidence="1">
    <location>
        <begin position="1055"/>
        <end position="1134"/>
    </location>
</feature>
<accession>A0A6H5IDG4</accession>
<feature type="compositionally biased region" description="Polar residues" evidence="1">
    <location>
        <begin position="866"/>
        <end position="875"/>
    </location>
</feature>
<evidence type="ECO:0000313" key="3">
    <source>
        <dbReference type="EMBL" id="CAB0034652.1"/>
    </source>
</evidence>
<feature type="compositionally biased region" description="Polar residues" evidence="1">
    <location>
        <begin position="845"/>
        <end position="859"/>
    </location>
</feature>
<feature type="region of interest" description="Disordered" evidence="1">
    <location>
        <begin position="692"/>
        <end position="722"/>
    </location>
</feature>
<dbReference type="InterPro" id="IPR031970">
    <property type="entry name" value="Anillin_N"/>
</dbReference>
<organism evidence="3 4">
    <name type="scientific">Trichogramma brassicae</name>
    <dbReference type="NCBI Taxonomy" id="86971"/>
    <lineage>
        <taxon>Eukaryota</taxon>
        <taxon>Metazoa</taxon>
        <taxon>Ecdysozoa</taxon>
        <taxon>Arthropoda</taxon>
        <taxon>Hexapoda</taxon>
        <taxon>Insecta</taxon>
        <taxon>Pterygota</taxon>
        <taxon>Neoptera</taxon>
        <taxon>Endopterygota</taxon>
        <taxon>Hymenoptera</taxon>
        <taxon>Apocrita</taxon>
        <taxon>Proctotrupomorpha</taxon>
        <taxon>Chalcidoidea</taxon>
        <taxon>Trichogrammatidae</taxon>
        <taxon>Trichogramma</taxon>
    </lineage>
</organism>
<protein>
    <recommendedName>
        <fullName evidence="2">Anillin N-terminal domain-containing protein</fullName>
    </recommendedName>
</protein>
<sequence length="1519" mass="170975">MTTVVPSSPGHRRAAGSGDGGDEGSRYILRVVRRSVRDPHTGQLLGEGFLIQYADAPSASRARRGLGRSWEVYLLRISRFRTTSMKVIIYATRAQKAFFITACGKCYFRAWLAILKSTFRTFIENYLLSSQLKFAEIYFKSLYLAFYTSIGKSKKRSLCRRTHIINLRKPLRLILHFLPILHDAKLKGSRVLSQDIRSFYAAVDLPDNINWVDVEVEPAYIKFLQAISLFMVAIETSNIAFHKQITKRAEFARAWRTILGVCVNGSTHSARRILVAQATTGSTGCWLTRTAVAGTRGTKCHELRTPDKMIDESRTGLRWFFLNILKLTHGRGSIQLDYLAILVVDLTFVGTLCHEPGTRVESAIVEQLHALESMTNPIRSVRHPWRPPFGDKNNVGLSNVSVSKFKTISFCTRAMARASQKVQAGSHNRLGRKSRSIIKYEHGHYTLKNFASNIKKFINNIKRCTIILIINDLNLAEYSIMTLTVSPRQQCLFTLLAEPFKEIDEASNDALATIPRLCTANTQQALRLLARPLSIPRRFSFHGKMNERQQSSLSPLMTIEPAESLHDNKPISDTASNKPIQHRRPCQTQEIIEINDEDDDDDDEVQFVEMPQDVVELSSDEEMSLQDYNDNRTQRTLETVISQNMTNKSQDPIEDSLFCSLVISEVTSLSKEDFEAAGDIPIAKMQYNTYPEVHHSQDRNKQRIIVDDPESMSLPSPDTKQRRMKLVASACNMLLSKSADTNEHRRTISTNSSKNFDSGNPPSPTDSEMTTDATMVCDNNENQQNYRKKEIKREDIRKSVFVGVGDDDYIDSDTNFTHFDKLACDPKSDDNEKSENKIDARKDQASLQSNDSNKNPVENSNDEIIPSNNDESSLCDSRGSFKAPNRIYIEETSMIVSGDTVLHWSSNGKPWDTSEQILINQSSKNDVSTIAHDAANSSSFSVASTQHLVITEIYEQHQCSVRDDENMHESDNLTLGGNATIDSSMVHTRTASQVSDDILVRNNESCEIRCDLNVSDYCTKSEQAAKRQPEILRRDATTLIVAEQKIDRKKLSVTDARTRSMCRKNRHDERKNVSSHIKSNASVSNGPITNSSTNSSPALSTTSTKTNESRILPRASPMSNNVSRESTTLTTSPCTSSTILSTTNSQVFIWNKLWTFRFFIIKIYTNSSKSKYNSVFCALRISTALQLAYREFEILLRRPIGEQNFECVYATYTDAARSPTIIYTALSNFDDRPCDHKNSIARPYEKGVDFFSNSILRKKCLQLIDTISTTRIIERAKARREKLNTQLANTGHDVSKRPLREANILSQAPEDKASELSSPIHKNEEKFAVEEVKPGNKYKPARLQRLAALATDINSWEDDLSHPTIEAQGFTRSLHNSRIVYDYNKSCSQESKNSSSQQRSPVRSPVKSPVKSQFLRNQPSTSSYSRIDEKPAVNSKRASTSPVKSKTPEKQLTKPQTSGSSSPASGKTPKKTKHENKLVMPNLHSPAGASATRTTSFSLAGYMIFSLTEVQRHQFTLNK</sequence>
<dbReference type="Pfam" id="PF16018">
    <property type="entry name" value="Anillin_N"/>
    <property type="match status" value="1"/>
</dbReference>
<feature type="compositionally biased region" description="Polar residues" evidence="1">
    <location>
        <begin position="748"/>
        <end position="785"/>
    </location>
</feature>
<feature type="compositionally biased region" description="Basic and acidic residues" evidence="1">
    <location>
        <begin position="692"/>
        <end position="706"/>
    </location>
</feature>
<evidence type="ECO:0000259" key="2">
    <source>
        <dbReference type="Pfam" id="PF16018"/>
    </source>
</evidence>
<name>A0A6H5IDG4_9HYME</name>
<keyword evidence="4" id="KW-1185">Reference proteome</keyword>
<evidence type="ECO:0000313" key="4">
    <source>
        <dbReference type="Proteomes" id="UP000479190"/>
    </source>
</evidence>
<proteinExistence type="predicted"/>
<dbReference type="Proteomes" id="UP000479190">
    <property type="component" value="Unassembled WGS sequence"/>
</dbReference>
<feature type="region of interest" description="Disordered" evidence="1">
    <location>
        <begin position="821"/>
        <end position="877"/>
    </location>
</feature>
<feature type="region of interest" description="Disordered" evidence="1">
    <location>
        <begin position="1386"/>
        <end position="1473"/>
    </location>
</feature>
<dbReference type="EMBL" id="CADCXV010000749">
    <property type="protein sequence ID" value="CAB0034652.1"/>
    <property type="molecule type" value="Genomic_DNA"/>
</dbReference>
<feature type="compositionally biased region" description="Basic and acidic residues" evidence="1">
    <location>
        <begin position="821"/>
        <end position="844"/>
    </location>
</feature>
<evidence type="ECO:0000256" key="1">
    <source>
        <dbReference type="SAM" id="MobiDB-lite"/>
    </source>
</evidence>
<feature type="region of interest" description="Disordered" evidence="1">
    <location>
        <begin position="738"/>
        <end position="790"/>
    </location>
</feature>
<dbReference type="OrthoDB" id="10265007at2759"/>
<feature type="domain" description="Anillin N-terminal" evidence="2">
    <location>
        <begin position="1312"/>
        <end position="1368"/>
    </location>
</feature>
<feature type="region of interest" description="Disordered" evidence="1">
    <location>
        <begin position="1"/>
        <end position="22"/>
    </location>
</feature>
<gene>
    <name evidence="3" type="ORF">TBRA_LOCUS6550</name>
</gene>
<feature type="non-terminal residue" evidence="3">
    <location>
        <position position="1519"/>
    </location>
</feature>
<feature type="compositionally biased region" description="Polar residues" evidence="1">
    <location>
        <begin position="1453"/>
        <end position="1465"/>
    </location>
</feature>
<feature type="compositionally biased region" description="Polar residues" evidence="1">
    <location>
        <begin position="1074"/>
        <end position="1106"/>
    </location>
</feature>
<reference evidence="3 4" key="1">
    <citation type="submission" date="2020-02" db="EMBL/GenBank/DDBJ databases">
        <authorList>
            <person name="Ferguson B K."/>
        </authorList>
    </citation>
    <scope>NUCLEOTIDE SEQUENCE [LARGE SCALE GENOMIC DNA]</scope>
</reference>
<feature type="compositionally biased region" description="Low complexity" evidence="1">
    <location>
        <begin position="1386"/>
        <end position="1406"/>
    </location>
</feature>
<feature type="compositionally biased region" description="Polar residues" evidence="1">
    <location>
        <begin position="1410"/>
        <end position="1425"/>
    </location>
</feature>